<proteinExistence type="predicted"/>
<keyword evidence="2" id="KW-1185">Reference proteome</keyword>
<gene>
    <name evidence="1" type="ORF">GXP67_18165</name>
</gene>
<reference evidence="1 2" key="1">
    <citation type="submission" date="2020-01" db="EMBL/GenBank/DDBJ databases">
        <authorList>
            <person name="Kim M.K."/>
        </authorList>
    </citation>
    <scope>NUCLEOTIDE SEQUENCE [LARGE SCALE GENOMIC DNA]</scope>
    <source>
        <strain evidence="1 2">172606-1</strain>
    </source>
</reference>
<name>A0A6C0GKE3_9BACT</name>
<dbReference type="Proteomes" id="UP000480178">
    <property type="component" value="Chromosome"/>
</dbReference>
<sequence>MIFRGTLFIISLTVITHFCYSQSGTNDDVRLEIMTDSIHVDSIHTLIPVQVQLSNNSDKEYLFFGFSDRYEDAISIPAFYCNNQLIGLNLFNEDINENPLPTSLQLYLTKVSLNPKKVLRKKKRLLAKSKLILKPGQKKNSLSICTFIIPIQQQGFIKYI</sequence>
<evidence type="ECO:0000313" key="2">
    <source>
        <dbReference type="Proteomes" id="UP000480178"/>
    </source>
</evidence>
<evidence type="ECO:0000313" key="1">
    <source>
        <dbReference type="EMBL" id="QHT68429.1"/>
    </source>
</evidence>
<protein>
    <submittedName>
        <fullName evidence="1">Uncharacterized protein</fullName>
    </submittedName>
</protein>
<dbReference type="AlphaFoldDB" id="A0A6C0GKE3"/>
<accession>A0A6C0GKE3</accession>
<dbReference type="KEGG" id="rhoz:GXP67_18165"/>
<organism evidence="1 2">
    <name type="scientific">Rhodocytophaga rosea</name>
    <dbReference type="NCBI Taxonomy" id="2704465"/>
    <lineage>
        <taxon>Bacteria</taxon>
        <taxon>Pseudomonadati</taxon>
        <taxon>Bacteroidota</taxon>
        <taxon>Cytophagia</taxon>
        <taxon>Cytophagales</taxon>
        <taxon>Rhodocytophagaceae</taxon>
        <taxon>Rhodocytophaga</taxon>
    </lineage>
</organism>
<dbReference type="RefSeq" id="WP_162444442.1">
    <property type="nucleotide sequence ID" value="NZ_CP048222.1"/>
</dbReference>
<dbReference type="EMBL" id="CP048222">
    <property type="protein sequence ID" value="QHT68429.1"/>
    <property type="molecule type" value="Genomic_DNA"/>
</dbReference>